<feature type="compositionally biased region" description="Polar residues" evidence="7">
    <location>
        <begin position="1186"/>
        <end position="1198"/>
    </location>
</feature>
<dbReference type="EMBL" id="JAFJMO010000006">
    <property type="protein sequence ID" value="KAJ8274305.1"/>
    <property type="molecule type" value="Genomic_DNA"/>
</dbReference>
<dbReference type="SUPFAM" id="SSF51735">
    <property type="entry name" value="NAD(P)-binding Rossmann-fold domains"/>
    <property type="match status" value="1"/>
</dbReference>
<dbReference type="GO" id="GO:0003723">
    <property type="term" value="F:RNA binding"/>
    <property type="evidence" value="ECO:0007669"/>
    <property type="project" value="UniProtKB-KW"/>
</dbReference>
<feature type="compositionally biased region" description="Basic and acidic residues" evidence="7">
    <location>
        <begin position="1347"/>
        <end position="1366"/>
    </location>
</feature>
<feature type="compositionally biased region" description="Polar residues" evidence="7">
    <location>
        <begin position="491"/>
        <end position="502"/>
    </location>
</feature>
<dbReference type="GO" id="GO:0005737">
    <property type="term" value="C:cytoplasm"/>
    <property type="evidence" value="ECO:0007669"/>
    <property type="project" value="UniProtKB-SubCell"/>
</dbReference>
<feature type="compositionally biased region" description="Basic and acidic residues" evidence="7">
    <location>
        <begin position="1170"/>
        <end position="1181"/>
    </location>
</feature>
<keyword evidence="3" id="KW-0963">Cytoplasm</keyword>
<feature type="compositionally biased region" description="Polar residues" evidence="7">
    <location>
        <begin position="917"/>
        <end position="927"/>
    </location>
</feature>
<dbReference type="PANTHER" id="PTHR23034">
    <property type="entry name" value="GLUTAMATE-RICH PROTEIN 3"/>
    <property type="match status" value="1"/>
</dbReference>
<feature type="domain" description="Enoyl reductase (ER)" evidence="8">
    <location>
        <begin position="16"/>
        <end position="326"/>
    </location>
</feature>
<dbReference type="Gene3D" id="3.90.180.10">
    <property type="entry name" value="Medium-chain alcohol dehydrogenases, catalytic domain"/>
    <property type="match status" value="1"/>
</dbReference>
<evidence type="ECO:0000259" key="8">
    <source>
        <dbReference type="SMART" id="SM00829"/>
    </source>
</evidence>
<feature type="compositionally biased region" description="Basic and acidic residues" evidence="7">
    <location>
        <begin position="892"/>
        <end position="908"/>
    </location>
</feature>
<feature type="compositionally biased region" description="Acidic residues" evidence="7">
    <location>
        <begin position="1095"/>
        <end position="1105"/>
    </location>
</feature>
<feature type="compositionally biased region" description="Acidic residues" evidence="7">
    <location>
        <begin position="799"/>
        <end position="816"/>
    </location>
</feature>
<dbReference type="PROSITE" id="PS01162">
    <property type="entry name" value="QOR_ZETA_CRYSTAL"/>
    <property type="match status" value="1"/>
</dbReference>
<evidence type="ECO:0000256" key="7">
    <source>
        <dbReference type="SAM" id="MobiDB-lite"/>
    </source>
</evidence>
<dbReference type="InterPro" id="IPR013149">
    <property type="entry name" value="ADH-like_C"/>
</dbReference>
<feature type="compositionally biased region" description="Acidic residues" evidence="7">
    <location>
        <begin position="1442"/>
        <end position="1452"/>
    </location>
</feature>
<dbReference type="GO" id="GO:0016491">
    <property type="term" value="F:oxidoreductase activity"/>
    <property type="evidence" value="ECO:0007669"/>
    <property type="project" value="InterPro"/>
</dbReference>
<feature type="compositionally biased region" description="Basic and acidic residues" evidence="7">
    <location>
        <begin position="1106"/>
        <end position="1121"/>
    </location>
</feature>
<feature type="compositionally biased region" description="Gly residues" evidence="7">
    <location>
        <begin position="1580"/>
        <end position="1591"/>
    </location>
</feature>
<reference evidence="9" key="1">
    <citation type="journal article" date="2023" name="Science">
        <title>Genome structures resolve the early diversification of teleost fishes.</title>
        <authorList>
            <person name="Parey E."/>
            <person name="Louis A."/>
            <person name="Montfort J."/>
            <person name="Bouchez O."/>
            <person name="Roques C."/>
            <person name="Iampietro C."/>
            <person name="Lluch J."/>
            <person name="Castinel A."/>
            <person name="Donnadieu C."/>
            <person name="Desvignes T."/>
            <person name="Floi Bucao C."/>
            <person name="Jouanno E."/>
            <person name="Wen M."/>
            <person name="Mejri S."/>
            <person name="Dirks R."/>
            <person name="Jansen H."/>
            <person name="Henkel C."/>
            <person name="Chen W.J."/>
            <person name="Zahm M."/>
            <person name="Cabau C."/>
            <person name="Klopp C."/>
            <person name="Thompson A.W."/>
            <person name="Robinson-Rechavi M."/>
            <person name="Braasch I."/>
            <person name="Lecointre G."/>
            <person name="Bobe J."/>
            <person name="Postlethwait J.H."/>
            <person name="Berthelot C."/>
            <person name="Roest Crollius H."/>
            <person name="Guiguen Y."/>
        </authorList>
    </citation>
    <scope>NUCLEOTIDE SEQUENCE</scope>
    <source>
        <strain evidence="9">Concon-B</strain>
    </source>
</reference>
<keyword evidence="10" id="KW-1185">Reference proteome</keyword>
<dbReference type="SMART" id="SM00829">
    <property type="entry name" value="PKS_ER"/>
    <property type="match status" value="1"/>
</dbReference>
<organism evidence="9 10">
    <name type="scientific">Conger conger</name>
    <name type="common">Conger eel</name>
    <name type="synonym">Muraena conger</name>
    <dbReference type="NCBI Taxonomy" id="82655"/>
    <lineage>
        <taxon>Eukaryota</taxon>
        <taxon>Metazoa</taxon>
        <taxon>Chordata</taxon>
        <taxon>Craniata</taxon>
        <taxon>Vertebrata</taxon>
        <taxon>Euteleostomi</taxon>
        <taxon>Actinopterygii</taxon>
        <taxon>Neopterygii</taxon>
        <taxon>Teleostei</taxon>
        <taxon>Anguilliformes</taxon>
        <taxon>Congridae</taxon>
        <taxon>Conger</taxon>
    </lineage>
</organism>
<dbReference type="Proteomes" id="UP001152803">
    <property type="component" value="Unassembled WGS sequence"/>
</dbReference>
<comment type="caution">
    <text evidence="9">The sequence shown here is derived from an EMBL/GenBank/DDBJ whole genome shotgun (WGS) entry which is preliminary data.</text>
</comment>
<feature type="compositionally biased region" description="Acidic residues" evidence="7">
    <location>
        <begin position="1313"/>
        <end position="1324"/>
    </location>
</feature>
<feature type="region of interest" description="Disordered" evidence="7">
    <location>
        <begin position="1303"/>
        <end position="1461"/>
    </location>
</feature>
<dbReference type="GO" id="GO:0008270">
    <property type="term" value="F:zinc ion binding"/>
    <property type="evidence" value="ECO:0007669"/>
    <property type="project" value="InterPro"/>
</dbReference>
<evidence type="ECO:0000256" key="1">
    <source>
        <dbReference type="ARBA" id="ARBA00004496"/>
    </source>
</evidence>
<dbReference type="OrthoDB" id="8958419at2759"/>
<evidence type="ECO:0000256" key="4">
    <source>
        <dbReference type="ARBA" id="ARBA00022857"/>
    </source>
</evidence>
<evidence type="ECO:0000256" key="6">
    <source>
        <dbReference type="ARBA" id="ARBA00022990"/>
    </source>
</evidence>
<feature type="region of interest" description="Disordered" evidence="7">
    <location>
        <begin position="554"/>
        <end position="580"/>
    </location>
</feature>
<dbReference type="InterPro" id="IPR020843">
    <property type="entry name" value="ER"/>
</dbReference>
<evidence type="ECO:0000256" key="3">
    <source>
        <dbReference type="ARBA" id="ARBA00022490"/>
    </source>
</evidence>
<feature type="compositionally biased region" description="Basic and acidic residues" evidence="7">
    <location>
        <begin position="964"/>
        <end position="973"/>
    </location>
</feature>
<proteinExistence type="inferred from homology"/>
<feature type="region of interest" description="Disordered" evidence="7">
    <location>
        <begin position="422"/>
        <end position="514"/>
    </location>
</feature>
<accession>A0A9Q1DKP6</accession>
<evidence type="ECO:0000313" key="9">
    <source>
        <dbReference type="EMBL" id="KAJ8274305.1"/>
    </source>
</evidence>
<feature type="compositionally biased region" description="Basic residues" evidence="7">
    <location>
        <begin position="422"/>
        <end position="431"/>
    </location>
</feature>
<dbReference type="PANTHER" id="PTHR23034:SF2">
    <property type="entry name" value="GLUTAMATE-RICH PROTEIN 3"/>
    <property type="match status" value="1"/>
</dbReference>
<sequence length="2036" mass="219923">MSTSKLMRAIRVSEFGGPSVLKLHENIPVPTPGQKQVLIRVQACGVNPVETYIRSGTFHLKPNLPYTPGSDVSGVVEAVGDGVSSFQSGDRVFTTGTVTGGYAEYTVASEDSVYPLSDSLDYQQGAAIGIPYFTAYRALFQKAHSKAGETVLVHGASGGVGVAACQIARAFEMKVLGTAGTPEGEALAKKNGAHQVFNHREKDYIKKIMEATNGQGLNVIVEMLASVNLSKDIQMLTQGGRVTIVGSRGPIQIDPQDAMRNESSIIGVILFSQTKEERAENAAALLAGIESGWLRPVVGPQYTLDKASQAHEDLIKSSGATGKMVLTIFLSAYNSLADKHLAGYFNNTRIRRHLRRAGLITRSGSIVPEKEYRHKLLRRDHQRRIRECLTQAIFHKVLDLERHHRIEIKRKLQDFARKEHVHKIKVQRSKRHNEGAVPSISPRPPSGPRNEHTLHSGPEVEQSESSISPGSSQPNSAPGKRQRPVRLRPLYSNSTTASTQRASHGCRSKDSSDDAEPFLCAALNRETRRHVTMPEFSSGISPYRLPVINNYVTPVPPPVKRNERSSKGTANGRTRGRSLRPTTAPIVPAVAKQDSRFHKTTVHSNVSVTMTFYGKAVHLTPDTVDRRDEVKVFQQHCGGENLCVYRGKLAEGEAFQFISRRHLGFPFSLTFFLNGIQVERLSSCCEFRHRRGSRLGGKRGHFGFTVLEGASPCYKCIIALGLDKKPTPPPKRLQRDADTAGRSLQMSGVARKADAEDSGQRAQLHPGLQSSQGQAEHQTLATAAQEDHPVESAQKAQDEYEEDFEEEDERVDEEAEDARGSAAVNGVSSGLSEEGRDSHSFSKEDKMEDDHREGEDDEKSGYSDSEVEEEKAEEKKKSSPVCPGSVSPFSGSRKEDPESETEEVKEAMMDNEVDPYSRSTHQGGDTTTGEKPKEGEYLGTGTSGKAEEQPNAYSPPASVTDLDSETHEVHGSEASETSLEESDSSLPSEEKHATKRRVHGQQAKSVQEQLTAAVTKETHFGSELEMSDSSSDQDEPPTTDPDRTPEPDQTKTGVEAVAVAEEKNAGGKATSSDGALNTSNVDLTPLDGELRSVEIVEEQEPGQETEDAHPDMEGEKGKLGDTSDVDLAPLNGELRTLEMGEEQEPGQGTEEVHPDMEGAIEDTDLQAQEPMEKGEESKEEAQESGNSNTGTESQTNPAETVKVGTNAGEGNLTDQVAEDGGALTEGPSPTLQVVEEEKAKCETERRIEEDSVSTTSNEATASILEKQDVRAEGTGEEEEMVEKAGEMEALVDAAVSVAEIRAEHSAQATEISNAEEETESEQEITDTITEITDTLNGGAEMMAGGKDGTEGENKEETETTVEKANDEEQEEEEEGESQTGMGDTESKTEMTDDTNKEKLSQAMEGEDNGKMDPLVNDEKEEVVGTMRPDVGVNEASTAESEPGAEEGGNGDESDTKTEVGQDKCEKITTMLEDSEVADITVEEAERSICGSNVTEKENTEGETESSVCEKDEGLESEEMSVKEEENVRDPEIKANGLETEIKEGEVEVMYAELGSSGDEVQETPVEEEPKSESKANGLGTEIGEGEMGSTGEGIEKTPVGEEPKSETEAKQTTDQEIEGKSQSIETDMTPATAPEAESLSEETLDMTEGTLVDIEHTGSGMKNGDTLGQREVEEAAESSIARVTVGTTGGVETGPLADEHGSLNEENGGVELKPGEGNPASDSAERDGKTEVPGDSIDVVRGDADMKDAGEEQKVRAAVEPEGGTKAGGNEVNIDTKGLPDESPGNSTLQEKTRVSKSDVTDDGLEMKAEDESSAQTKRQEEIEEPEKETPGVEANATECDVEGSEGKSEDSWVHTDRRDPHGQEEGTTNNTETGREGSETSNGEGLGSHKPGSAALEVESIAAESMADGVKVRPEEELGMMMMADEEEATAEKKEGQDAAVLEKTCHPKKSRDEPSMLRSKTELRIGTKFPPPLIRRSGSYTLTIAREGLSLQTLAGSDRETENPLAYVQAAAAIAENAFTASNQKLQHIDTQDM</sequence>
<feature type="compositionally biased region" description="Basic and acidic residues" evidence="7">
    <location>
        <begin position="1235"/>
        <end position="1249"/>
    </location>
</feature>
<feature type="compositionally biased region" description="Basic and acidic residues" evidence="7">
    <location>
        <begin position="1593"/>
        <end position="1619"/>
    </location>
</feature>
<feature type="compositionally biased region" description="Basic and acidic residues" evidence="7">
    <location>
        <begin position="833"/>
        <end position="854"/>
    </location>
</feature>
<feature type="region of interest" description="Disordered" evidence="7">
    <location>
        <begin position="1488"/>
        <end position="1912"/>
    </location>
</feature>
<comment type="subcellular location">
    <subcellularLocation>
        <location evidence="1">Cytoplasm</location>
    </subcellularLocation>
</comment>
<feature type="compositionally biased region" description="Acidic residues" evidence="7">
    <location>
        <begin position="1367"/>
        <end position="1376"/>
    </location>
</feature>
<dbReference type="CDD" id="cd08253">
    <property type="entry name" value="zeta_crystallin"/>
    <property type="match status" value="1"/>
</dbReference>
<feature type="compositionally biased region" description="Basic and acidic residues" evidence="7">
    <location>
        <begin position="1723"/>
        <end position="1759"/>
    </location>
</feature>
<name>A0A9Q1DKP6_CONCO</name>
<comment type="similarity">
    <text evidence="2">Belongs to the zinc-containing alcohol dehydrogenase family. Quinone oxidoreductase subfamily.</text>
</comment>
<feature type="compositionally biased region" description="Polar residues" evidence="7">
    <location>
        <begin position="1069"/>
        <end position="1082"/>
    </location>
</feature>
<keyword evidence="4" id="KW-0521">NADP</keyword>
<feature type="compositionally biased region" description="Basic and acidic residues" evidence="7">
    <location>
        <begin position="1791"/>
        <end position="1811"/>
    </location>
</feature>
<dbReference type="FunFam" id="3.40.50.720:FF:000244">
    <property type="entry name" value="quinone oxidoreductase"/>
    <property type="match status" value="1"/>
</dbReference>
<evidence type="ECO:0000256" key="5">
    <source>
        <dbReference type="ARBA" id="ARBA00022884"/>
    </source>
</evidence>
<dbReference type="Gene3D" id="3.40.50.720">
    <property type="entry name" value="NAD(P)-binding Rossmann-like Domain"/>
    <property type="match status" value="1"/>
</dbReference>
<dbReference type="InterPro" id="IPR011032">
    <property type="entry name" value="GroES-like_sf"/>
</dbReference>
<feature type="compositionally biased region" description="Basic and acidic residues" evidence="7">
    <location>
        <begin position="1384"/>
        <end position="1399"/>
    </location>
</feature>
<dbReference type="InterPro" id="IPR027962">
    <property type="entry name" value="ERICH3"/>
</dbReference>
<feature type="compositionally biased region" description="Basic and acidic residues" evidence="7">
    <location>
        <begin position="1845"/>
        <end position="1865"/>
    </location>
</feature>
<feature type="compositionally biased region" description="Low complexity" evidence="7">
    <location>
        <begin position="1325"/>
        <end position="1334"/>
    </location>
</feature>
<feature type="compositionally biased region" description="Low complexity" evidence="7">
    <location>
        <begin position="463"/>
        <end position="476"/>
    </location>
</feature>
<dbReference type="Pfam" id="PF00107">
    <property type="entry name" value="ADH_zinc_N"/>
    <property type="match status" value="1"/>
</dbReference>
<dbReference type="FunFam" id="3.90.180.10:FF:000016">
    <property type="entry name" value="Quinone oxidoreductase"/>
    <property type="match status" value="1"/>
</dbReference>
<feature type="compositionally biased region" description="Polar residues" evidence="7">
    <location>
        <begin position="1002"/>
        <end position="1012"/>
    </location>
</feature>
<dbReference type="InterPro" id="IPR002364">
    <property type="entry name" value="Quin_OxRdtase/zeta-crystal_CS"/>
</dbReference>
<dbReference type="InterPro" id="IPR048257">
    <property type="entry name" value="DUF4590"/>
</dbReference>
<gene>
    <name evidence="9" type="ORF">COCON_G00089300</name>
</gene>
<dbReference type="SUPFAM" id="SSF50129">
    <property type="entry name" value="GroES-like"/>
    <property type="match status" value="1"/>
</dbReference>
<feature type="compositionally biased region" description="Basic and acidic residues" evidence="7">
    <location>
        <begin position="1040"/>
        <end position="1049"/>
    </location>
</feature>
<feature type="region of interest" description="Disordered" evidence="7">
    <location>
        <begin position="725"/>
        <end position="1282"/>
    </location>
</feature>
<dbReference type="Pfam" id="PF08240">
    <property type="entry name" value="ADH_N"/>
    <property type="match status" value="1"/>
</dbReference>
<protein>
    <recommendedName>
        <fullName evidence="8">Enoyl reductase (ER) domain-containing protein</fullName>
    </recommendedName>
</protein>
<keyword evidence="6" id="KW-0007">Acetylation</keyword>
<evidence type="ECO:0000313" key="10">
    <source>
        <dbReference type="Proteomes" id="UP001152803"/>
    </source>
</evidence>
<feature type="compositionally biased region" description="Polar residues" evidence="7">
    <location>
        <begin position="768"/>
        <end position="782"/>
    </location>
</feature>
<dbReference type="Pfam" id="PF15257">
    <property type="entry name" value="DUF4590"/>
    <property type="match status" value="1"/>
</dbReference>
<keyword evidence="5" id="KW-0694">RNA-binding</keyword>
<feature type="compositionally biased region" description="Basic and acidic residues" evidence="7">
    <location>
        <begin position="1507"/>
        <end position="1532"/>
    </location>
</feature>
<dbReference type="InterPro" id="IPR013154">
    <property type="entry name" value="ADH-like_N"/>
</dbReference>
<dbReference type="InterPro" id="IPR036291">
    <property type="entry name" value="NAD(P)-bd_dom_sf"/>
</dbReference>
<evidence type="ECO:0000256" key="2">
    <source>
        <dbReference type="ARBA" id="ARBA00010371"/>
    </source>
</evidence>